<dbReference type="SUPFAM" id="SSF47226">
    <property type="entry name" value="Histidine-containing phosphotransfer domain, HPT domain"/>
    <property type="match status" value="1"/>
</dbReference>
<name>X0YX78_9ZZZZ</name>
<organism evidence="2">
    <name type="scientific">marine sediment metagenome</name>
    <dbReference type="NCBI Taxonomy" id="412755"/>
    <lineage>
        <taxon>unclassified sequences</taxon>
        <taxon>metagenomes</taxon>
        <taxon>ecological metagenomes</taxon>
    </lineage>
</organism>
<evidence type="ECO:0000259" key="1">
    <source>
        <dbReference type="PROSITE" id="PS50894"/>
    </source>
</evidence>
<dbReference type="InterPro" id="IPR051315">
    <property type="entry name" value="Bact_Chemotaxis_CheA"/>
</dbReference>
<dbReference type="GO" id="GO:0000160">
    <property type="term" value="P:phosphorelay signal transduction system"/>
    <property type="evidence" value="ECO:0007669"/>
    <property type="project" value="InterPro"/>
</dbReference>
<dbReference type="Gene3D" id="1.20.120.160">
    <property type="entry name" value="HPT domain"/>
    <property type="match status" value="1"/>
</dbReference>
<dbReference type="EMBL" id="BARS01056050">
    <property type="protein sequence ID" value="GAG51167.1"/>
    <property type="molecule type" value="Genomic_DNA"/>
</dbReference>
<reference evidence="2" key="1">
    <citation type="journal article" date="2014" name="Front. Microbiol.">
        <title>High frequency of phylogenetically diverse reductive dehalogenase-homologous genes in deep subseafloor sedimentary metagenomes.</title>
        <authorList>
            <person name="Kawai M."/>
            <person name="Futagami T."/>
            <person name="Toyoda A."/>
            <person name="Takaki Y."/>
            <person name="Nishi S."/>
            <person name="Hori S."/>
            <person name="Arai W."/>
            <person name="Tsubouchi T."/>
            <person name="Morono Y."/>
            <person name="Uchiyama I."/>
            <person name="Ito T."/>
            <person name="Fujiyama A."/>
            <person name="Inagaki F."/>
            <person name="Takami H."/>
        </authorList>
    </citation>
    <scope>NUCLEOTIDE SEQUENCE</scope>
    <source>
        <strain evidence="2">Expedition CK06-06</strain>
    </source>
</reference>
<dbReference type="Pfam" id="PF01627">
    <property type="entry name" value="Hpt"/>
    <property type="match status" value="1"/>
</dbReference>
<dbReference type="PROSITE" id="PS50894">
    <property type="entry name" value="HPT"/>
    <property type="match status" value="1"/>
</dbReference>
<dbReference type="InterPro" id="IPR036641">
    <property type="entry name" value="HPT_dom_sf"/>
</dbReference>
<feature type="domain" description="HPt" evidence="1">
    <location>
        <begin position="1"/>
        <end position="73"/>
    </location>
</feature>
<dbReference type="CDD" id="cd00088">
    <property type="entry name" value="HPT"/>
    <property type="match status" value="1"/>
</dbReference>
<evidence type="ECO:0000313" key="2">
    <source>
        <dbReference type="EMBL" id="GAG51167.1"/>
    </source>
</evidence>
<gene>
    <name evidence="2" type="ORF">S01H1_82643</name>
</gene>
<dbReference type="PANTHER" id="PTHR43395:SF10">
    <property type="entry name" value="CHEMOTAXIS PROTEIN CHEA"/>
    <property type="match status" value="1"/>
</dbReference>
<dbReference type="SMART" id="SM00073">
    <property type="entry name" value="HPT"/>
    <property type="match status" value="1"/>
</dbReference>
<dbReference type="AlphaFoldDB" id="X0YX78"/>
<sequence length="73" mass="8443">MDLTKYRALFLEEGTEHLAEMSRSLLELEKDPAARVAIETVFRMVHSMKSMAASLEYESIARLAHRLEDRMES</sequence>
<accession>X0YX78</accession>
<dbReference type="PANTHER" id="PTHR43395">
    <property type="entry name" value="SENSOR HISTIDINE KINASE CHEA"/>
    <property type="match status" value="1"/>
</dbReference>
<protein>
    <recommendedName>
        <fullName evidence="1">HPt domain-containing protein</fullName>
    </recommendedName>
</protein>
<comment type="caution">
    <text evidence="2">The sequence shown here is derived from an EMBL/GenBank/DDBJ whole genome shotgun (WGS) entry which is preliminary data.</text>
</comment>
<feature type="non-terminal residue" evidence="2">
    <location>
        <position position="73"/>
    </location>
</feature>
<dbReference type="InterPro" id="IPR008207">
    <property type="entry name" value="Sig_transdc_His_kin_Hpt_dom"/>
</dbReference>
<proteinExistence type="predicted"/>